<evidence type="ECO:0000256" key="8">
    <source>
        <dbReference type="ARBA" id="ARBA00050508"/>
    </source>
</evidence>
<dbReference type="PANTHER" id="PTHR47990">
    <property type="entry name" value="2-OXOGLUTARATE (2OG) AND FE(II)-DEPENDENT OXYGENASE SUPERFAMILY PROTEIN-RELATED"/>
    <property type="match status" value="1"/>
</dbReference>
<dbReference type="SUPFAM" id="SSF51197">
    <property type="entry name" value="Clavaminate synthase-like"/>
    <property type="match status" value="1"/>
</dbReference>
<evidence type="ECO:0000313" key="12">
    <source>
        <dbReference type="Proteomes" id="UP000257109"/>
    </source>
</evidence>
<evidence type="ECO:0000256" key="9">
    <source>
        <dbReference type="RuleBase" id="RU003682"/>
    </source>
</evidence>
<dbReference type="Proteomes" id="UP000257109">
    <property type="component" value="Unassembled WGS sequence"/>
</dbReference>
<evidence type="ECO:0000256" key="7">
    <source>
        <dbReference type="ARBA" id="ARBA00043997"/>
    </source>
</evidence>
<comment type="caution">
    <text evidence="11">The sequence shown here is derived from an EMBL/GenBank/DDBJ whole genome shotgun (WGS) entry which is preliminary data.</text>
</comment>
<dbReference type="InterPro" id="IPR044861">
    <property type="entry name" value="IPNS-like_FE2OG_OXY"/>
</dbReference>
<organism evidence="11 12">
    <name type="scientific">Mucuna pruriens</name>
    <name type="common">Velvet bean</name>
    <name type="synonym">Dolichos pruriens</name>
    <dbReference type="NCBI Taxonomy" id="157652"/>
    <lineage>
        <taxon>Eukaryota</taxon>
        <taxon>Viridiplantae</taxon>
        <taxon>Streptophyta</taxon>
        <taxon>Embryophyta</taxon>
        <taxon>Tracheophyta</taxon>
        <taxon>Spermatophyta</taxon>
        <taxon>Magnoliopsida</taxon>
        <taxon>eudicotyledons</taxon>
        <taxon>Gunneridae</taxon>
        <taxon>Pentapetalae</taxon>
        <taxon>rosids</taxon>
        <taxon>fabids</taxon>
        <taxon>Fabales</taxon>
        <taxon>Fabaceae</taxon>
        <taxon>Papilionoideae</taxon>
        <taxon>50 kb inversion clade</taxon>
        <taxon>NPAAA clade</taxon>
        <taxon>indigoferoid/millettioid clade</taxon>
        <taxon>Phaseoleae</taxon>
        <taxon>Mucuna</taxon>
    </lineage>
</organism>
<keyword evidence="12" id="KW-1185">Reference proteome</keyword>
<accession>A0A371GZU8</accession>
<dbReference type="EMBL" id="QJKJ01004004">
    <property type="protein sequence ID" value="RDX95966.1"/>
    <property type="molecule type" value="Genomic_DNA"/>
</dbReference>
<dbReference type="Pfam" id="PF14226">
    <property type="entry name" value="DIOX_N"/>
    <property type="match status" value="1"/>
</dbReference>
<evidence type="ECO:0000313" key="11">
    <source>
        <dbReference type="EMBL" id="RDX95966.1"/>
    </source>
</evidence>
<dbReference type="InterPro" id="IPR050231">
    <property type="entry name" value="Iron_ascorbate_oxido_reductase"/>
</dbReference>
<comment type="pathway">
    <text evidence="2">Hormone biosynthesis.</text>
</comment>
<comment type="pathway">
    <text evidence="6">Plant hormone biosynthesis; gibberellin biosynthesis.</text>
</comment>
<dbReference type="OrthoDB" id="288590at2759"/>
<evidence type="ECO:0000259" key="10">
    <source>
        <dbReference type="PROSITE" id="PS51471"/>
    </source>
</evidence>
<evidence type="ECO:0000256" key="2">
    <source>
        <dbReference type="ARBA" id="ARBA00004972"/>
    </source>
</evidence>
<dbReference type="FunFam" id="2.60.120.330:FF:000003">
    <property type="entry name" value="Gibberellin 20 oxidase 2"/>
    <property type="match status" value="1"/>
</dbReference>
<dbReference type="AlphaFoldDB" id="A0A371GZU8"/>
<keyword evidence="4 9" id="KW-0560">Oxidoreductase</keyword>
<keyword evidence="3 9" id="KW-0479">Metal-binding</keyword>
<evidence type="ECO:0000256" key="4">
    <source>
        <dbReference type="ARBA" id="ARBA00023002"/>
    </source>
</evidence>
<dbReference type="GO" id="GO:0046872">
    <property type="term" value="F:metal ion binding"/>
    <property type="evidence" value="ECO:0007669"/>
    <property type="project" value="UniProtKB-KW"/>
</dbReference>
<dbReference type="InterPro" id="IPR027443">
    <property type="entry name" value="IPNS-like_sf"/>
</dbReference>
<proteinExistence type="inferred from homology"/>
<comment type="cofactor">
    <cofactor evidence="1">
        <name>L-ascorbate</name>
        <dbReference type="ChEBI" id="CHEBI:38290"/>
    </cofactor>
</comment>
<comment type="similarity">
    <text evidence="7">Belongs to the iron/ascorbate-dependent oxidoreductase family. GA20OX subfamily.</text>
</comment>
<dbReference type="InterPro" id="IPR005123">
    <property type="entry name" value="Oxoglu/Fe-dep_dioxygenase_dom"/>
</dbReference>
<dbReference type="Gene3D" id="2.60.120.330">
    <property type="entry name" value="B-lactam Antibiotic, Isopenicillin N Synthase, Chain"/>
    <property type="match status" value="1"/>
</dbReference>
<dbReference type="GO" id="GO:0045544">
    <property type="term" value="F:gibberellin 20-oxidase activity"/>
    <property type="evidence" value="ECO:0007669"/>
    <property type="project" value="UniProtKB-ARBA"/>
</dbReference>
<sequence>MESSTANLVLPPPSNEVNGFDFNLMHKVPGQFIWSSKNLTKSSSEKLNTPLIDLKAIKGDEAAMATAAKLVREACMKHGFFEVTNHGVDHDLIMAAYCEADSIFKLPLSKKLRAKQSKWGYSCAHAERFTSNLPWKEIFTYRYNYIPTSQSQVADFFISVLGEEFQHAGLVNQRYCDAMKEVSMSLMELLAISLGADGSHFQRFYEDCEAIMRYNRYPSCKNPSLTLGVGPHCDPTSLTILHQDQVSGLEVYVDDKWLPVLPRPQTPDALVINIGDTFMALSNGLYKSCLHRVLVNEKVERKSLTFFMNPKGDKTVKPPNNLFENEEERKYPDFTWAQLYEFTQKRHRADADTLPLFVSWLRTQDPEAPPSNLNLIWN</sequence>
<keyword evidence="5 9" id="KW-0408">Iron</keyword>
<feature type="domain" description="Fe2OG dioxygenase" evidence="10">
    <location>
        <begin position="208"/>
        <end position="310"/>
    </location>
</feature>
<dbReference type="InterPro" id="IPR026992">
    <property type="entry name" value="DIOX_N"/>
</dbReference>
<evidence type="ECO:0000256" key="5">
    <source>
        <dbReference type="ARBA" id="ARBA00023004"/>
    </source>
</evidence>
<comment type="catalytic activity">
    <reaction evidence="8">
        <text>gibberellin A12 + 2 2-oxoglutarate + 3 O2 + H(+) = gibberellin A9 + 2 succinate + 3 CO2 + 2 H2O</text>
        <dbReference type="Rhea" id="RHEA:60772"/>
        <dbReference type="ChEBI" id="CHEBI:15377"/>
        <dbReference type="ChEBI" id="CHEBI:15378"/>
        <dbReference type="ChEBI" id="CHEBI:15379"/>
        <dbReference type="ChEBI" id="CHEBI:16526"/>
        <dbReference type="ChEBI" id="CHEBI:16810"/>
        <dbReference type="ChEBI" id="CHEBI:30031"/>
        <dbReference type="ChEBI" id="CHEBI:58627"/>
        <dbReference type="ChEBI" id="CHEBI:73255"/>
    </reaction>
    <physiologicalReaction direction="left-to-right" evidence="8">
        <dbReference type="Rhea" id="RHEA:60773"/>
    </physiologicalReaction>
</comment>
<dbReference type="Pfam" id="PF03171">
    <property type="entry name" value="2OG-FeII_Oxy"/>
    <property type="match status" value="1"/>
</dbReference>
<name>A0A371GZU8_MUCPR</name>
<dbReference type="GO" id="GO:0009686">
    <property type="term" value="P:gibberellin biosynthetic process"/>
    <property type="evidence" value="ECO:0007669"/>
    <property type="project" value="UniProtKB-ARBA"/>
</dbReference>
<protein>
    <submittedName>
        <fullName evidence="11">Gibberellin 20 oxidase 2</fullName>
    </submittedName>
</protein>
<gene>
    <name evidence="11" type="primary">GA20OX2</name>
    <name evidence="11" type="ORF">CR513_21435</name>
</gene>
<dbReference type="PRINTS" id="PR00682">
    <property type="entry name" value="IPNSYNTHASE"/>
</dbReference>
<evidence type="ECO:0000256" key="6">
    <source>
        <dbReference type="ARBA" id="ARBA00037909"/>
    </source>
</evidence>
<dbReference type="PROSITE" id="PS51471">
    <property type="entry name" value="FE2OG_OXY"/>
    <property type="match status" value="1"/>
</dbReference>
<evidence type="ECO:0000256" key="1">
    <source>
        <dbReference type="ARBA" id="ARBA00001961"/>
    </source>
</evidence>
<reference evidence="11" key="1">
    <citation type="submission" date="2018-05" db="EMBL/GenBank/DDBJ databases">
        <title>Draft genome of Mucuna pruriens seed.</title>
        <authorList>
            <person name="Nnadi N.E."/>
            <person name="Vos R."/>
            <person name="Hasami M.H."/>
            <person name="Devisetty U.K."/>
            <person name="Aguiy J.C."/>
        </authorList>
    </citation>
    <scope>NUCLEOTIDE SEQUENCE [LARGE SCALE GENOMIC DNA]</scope>
    <source>
        <strain evidence="11">JCA_2017</strain>
    </source>
</reference>
<feature type="non-terminal residue" evidence="11">
    <location>
        <position position="1"/>
    </location>
</feature>
<evidence type="ECO:0000256" key="3">
    <source>
        <dbReference type="ARBA" id="ARBA00022723"/>
    </source>
</evidence>